<dbReference type="PANTHER" id="PTHR30483">
    <property type="entry name" value="LEUCINE-SPECIFIC-BINDING PROTEIN"/>
    <property type="match status" value="1"/>
</dbReference>
<proteinExistence type="inferred from homology"/>
<evidence type="ECO:0000256" key="2">
    <source>
        <dbReference type="ARBA" id="ARBA00022729"/>
    </source>
</evidence>
<dbReference type="OrthoDB" id="3759485at2"/>
<dbReference type="PROSITE" id="PS51257">
    <property type="entry name" value="PROKAR_LIPOPROTEIN"/>
    <property type="match status" value="1"/>
</dbReference>
<dbReference type="Pfam" id="PF13458">
    <property type="entry name" value="Peripla_BP_6"/>
    <property type="match status" value="1"/>
</dbReference>
<dbReference type="InterPro" id="IPR028082">
    <property type="entry name" value="Peripla_BP_I"/>
</dbReference>
<dbReference type="Proteomes" id="UP000306628">
    <property type="component" value="Unassembled WGS sequence"/>
</dbReference>
<dbReference type="EMBL" id="VCKX01000015">
    <property type="protein sequence ID" value="TMR37607.1"/>
    <property type="molecule type" value="Genomic_DNA"/>
</dbReference>
<dbReference type="AlphaFoldDB" id="A0A5S4GXN1"/>
<accession>A0A5S4GXN1</accession>
<dbReference type="Gene3D" id="3.40.50.2300">
    <property type="match status" value="2"/>
</dbReference>
<comment type="similarity">
    <text evidence="1">Belongs to the leucine-binding protein family.</text>
</comment>
<gene>
    <name evidence="4" type="ORF">ETD85_07350</name>
</gene>
<dbReference type="CDD" id="cd20014">
    <property type="entry name" value="PBP1_RPA0668_benzoate-like"/>
    <property type="match status" value="1"/>
</dbReference>
<dbReference type="SUPFAM" id="SSF53822">
    <property type="entry name" value="Periplasmic binding protein-like I"/>
    <property type="match status" value="1"/>
</dbReference>
<sequence length="378" mass="40018">MRIPVLGLPVAGLPVVGLAVLMAAGCGGSVPLAAGDDSPVKIGAIISQTGVYAMLGDDMEIAMRLWLTDHAGRLGGRPAELVVADDAGSPEQGQKEARRLIDVEDVDVLTGLIASPVAESVVQMAGSTPVVIANAGSDDLGGPNVFRVSYTNRAHGRAAGRYAAEHYGKQGVVLMGSDYSAGVETLRGFEEGYGARPLKQILTPYGKTNDLEPYFEQIPPQAGLLYAFYAGGEAATFARSFKQLGYDAKIKLLTCQNLTDEDVLRAIGQDAEGIVSVGMYSPALDNPDNAAFVARWRARTGRNPSTVALQSWDAMRLIDKALARGGDLTSALGGVGELDGPRGPFRLDATHDPVQNWYAREYHNGINRVIATIPPKQE</sequence>
<dbReference type="InterPro" id="IPR028081">
    <property type="entry name" value="Leu-bd"/>
</dbReference>
<keyword evidence="2" id="KW-0732">Signal</keyword>
<keyword evidence="5" id="KW-1185">Reference proteome</keyword>
<comment type="caution">
    <text evidence="4">The sequence shown here is derived from an EMBL/GenBank/DDBJ whole genome shotgun (WGS) entry which is preliminary data.</text>
</comment>
<dbReference type="PANTHER" id="PTHR30483:SF6">
    <property type="entry name" value="PERIPLASMIC BINDING PROTEIN OF ABC TRANSPORTER FOR NATURAL AMINO ACIDS"/>
    <property type="match status" value="1"/>
</dbReference>
<evidence type="ECO:0000256" key="1">
    <source>
        <dbReference type="ARBA" id="ARBA00010062"/>
    </source>
</evidence>
<feature type="domain" description="Leucine-binding protein" evidence="3">
    <location>
        <begin position="39"/>
        <end position="362"/>
    </location>
</feature>
<dbReference type="InterPro" id="IPR051010">
    <property type="entry name" value="BCAA_transport"/>
</dbReference>
<reference evidence="4 5" key="1">
    <citation type="submission" date="2019-05" db="EMBL/GenBank/DDBJ databases">
        <title>Draft genome sequence of Nonomuraea zeae DSM 100528.</title>
        <authorList>
            <person name="Saricaoglu S."/>
            <person name="Isik K."/>
        </authorList>
    </citation>
    <scope>NUCLEOTIDE SEQUENCE [LARGE SCALE GENOMIC DNA]</scope>
    <source>
        <strain evidence="4 5">DSM 100528</strain>
    </source>
</reference>
<organism evidence="4 5">
    <name type="scientific">Nonomuraea zeae</name>
    <dbReference type="NCBI Taxonomy" id="1642303"/>
    <lineage>
        <taxon>Bacteria</taxon>
        <taxon>Bacillati</taxon>
        <taxon>Actinomycetota</taxon>
        <taxon>Actinomycetes</taxon>
        <taxon>Streptosporangiales</taxon>
        <taxon>Streptosporangiaceae</taxon>
        <taxon>Nonomuraea</taxon>
    </lineage>
</organism>
<evidence type="ECO:0000313" key="4">
    <source>
        <dbReference type="EMBL" id="TMR37607.1"/>
    </source>
</evidence>
<evidence type="ECO:0000313" key="5">
    <source>
        <dbReference type="Proteomes" id="UP000306628"/>
    </source>
</evidence>
<evidence type="ECO:0000259" key="3">
    <source>
        <dbReference type="Pfam" id="PF13458"/>
    </source>
</evidence>
<protein>
    <recommendedName>
        <fullName evidence="3">Leucine-binding protein domain-containing protein</fullName>
    </recommendedName>
</protein>
<name>A0A5S4GXN1_9ACTN</name>
<dbReference type="RefSeq" id="WP_138688843.1">
    <property type="nucleotide sequence ID" value="NZ_JBHSAZ010000076.1"/>
</dbReference>